<evidence type="ECO:0000256" key="6">
    <source>
        <dbReference type="ARBA" id="ARBA00022723"/>
    </source>
</evidence>
<evidence type="ECO:0000256" key="19">
    <source>
        <dbReference type="SAM" id="MobiDB-lite"/>
    </source>
</evidence>
<keyword evidence="12" id="KW-0408">Iron</keyword>
<dbReference type="GO" id="GO:0046872">
    <property type="term" value="F:metal ion binding"/>
    <property type="evidence" value="ECO:0007669"/>
    <property type="project" value="UniProtKB-KW"/>
</dbReference>
<keyword evidence="9" id="KW-0862">Zinc</keyword>
<dbReference type="Gene3D" id="2.160.20.10">
    <property type="entry name" value="Single-stranded right-handed beta-helix, Pectin lyase-like"/>
    <property type="match status" value="1"/>
</dbReference>
<dbReference type="InterPro" id="IPR006186">
    <property type="entry name" value="Ser/Thr-sp_prot-phosphatase"/>
</dbReference>
<evidence type="ECO:0000256" key="3">
    <source>
        <dbReference type="ARBA" id="ARBA00008834"/>
    </source>
</evidence>
<dbReference type="GO" id="GO:0005975">
    <property type="term" value="P:carbohydrate metabolic process"/>
    <property type="evidence" value="ECO:0007669"/>
    <property type="project" value="InterPro"/>
</dbReference>
<comment type="similarity">
    <text evidence="4">Belongs to the PPP phosphatase family. PP-2B subfamily.</text>
</comment>
<keyword evidence="8 17" id="KW-0378">Hydrolase</keyword>
<dbReference type="InterPro" id="IPR012334">
    <property type="entry name" value="Pectin_lyas_fold"/>
</dbReference>
<dbReference type="SUPFAM" id="SSF51126">
    <property type="entry name" value="Pectin lyase-like"/>
    <property type="match status" value="1"/>
</dbReference>
<dbReference type="SMART" id="SM00156">
    <property type="entry name" value="PP2Ac"/>
    <property type="match status" value="1"/>
</dbReference>
<evidence type="ECO:0000313" key="22">
    <source>
        <dbReference type="EMBL" id="KAF7348569.1"/>
    </source>
</evidence>
<keyword evidence="14" id="KW-0961">Cell wall biogenesis/degradation</keyword>
<evidence type="ECO:0000256" key="20">
    <source>
        <dbReference type="SAM" id="SignalP"/>
    </source>
</evidence>
<evidence type="ECO:0000256" key="4">
    <source>
        <dbReference type="ARBA" id="ARBA00009905"/>
    </source>
</evidence>
<organism evidence="22 23">
    <name type="scientific">Mycena venus</name>
    <dbReference type="NCBI Taxonomy" id="2733690"/>
    <lineage>
        <taxon>Eukaryota</taxon>
        <taxon>Fungi</taxon>
        <taxon>Dikarya</taxon>
        <taxon>Basidiomycota</taxon>
        <taxon>Agaricomycotina</taxon>
        <taxon>Agaricomycetes</taxon>
        <taxon>Agaricomycetidae</taxon>
        <taxon>Agaricales</taxon>
        <taxon>Marasmiineae</taxon>
        <taxon>Mycenaceae</taxon>
        <taxon>Mycena</taxon>
    </lineage>
</organism>
<dbReference type="GO" id="GO:0005516">
    <property type="term" value="F:calmodulin binding"/>
    <property type="evidence" value="ECO:0007669"/>
    <property type="project" value="UniProtKB-KW"/>
</dbReference>
<evidence type="ECO:0000256" key="13">
    <source>
        <dbReference type="ARBA" id="ARBA00023295"/>
    </source>
</evidence>
<comment type="caution">
    <text evidence="22">The sequence shown here is derived from an EMBL/GenBank/DDBJ whole genome shotgun (WGS) entry which is preliminary data.</text>
</comment>
<feature type="signal peptide" evidence="20">
    <location>
        <begin position="1"/>
        <end position="15"/>
    </location>
</feature>
<dbReference type="InterPro" id="IPR011050">
    <property type="entry name" value="Pectin_lyase_fold/virulence"/>
</dbReference>
<dbReference type="InterPro" id="IPR029052">
    <property type="entry name" value="Metallo-depent_PP-like"/>
</dbReference>
<evidence type="ECO:0000256" key="1">
    <source>
        <dbReference type="ARBA" id="ARBA00001947"/>
    </source>
</evidence>
<dbReference type="EC" id="3.1.3.16" evidence="17"/>
<dbReference type="GO" id="GO:0071555">
    <property type="term" value="P:cell wall organization"/>
    <property type="evidence" value="ECO:0007669"/>
    <property type="project" value="UniProtKB-KW"/>
</dbReference>
<evidence type="ECO:0000256" key="8">
    <source>
        <dbReference type="ARBA" id="ARBA00022801"/>
    </source>
</evidence>
<keyword evidence="10" id="KW-0112">Calmodulin-binding</keyword>
<comment type="cofactor">
    <cofactor evidence="1">
        <name>Zn(2+)</name>
        <dbReference type="ChEBI" id="CHEBI:29105"/>
    </cofactor>
</comment>
<comment type="cofactor">
    <cofactor evidence="2">
        <name>Fe(3+)</name>
        <dbReference type="ChEBI" id="CHEBI:29034"/>
    </cofactor>
</comment>
<evidence type="ECO:0000256" key="9">
    <source>
        <dbReference type="ARBA" id="ARBA00022833"/>
    </source>
</evidence>
<feature type="chain" id="PRO_5034634892" description="Serine/threonine-protein phosphatase" evidence="20">
    <location>
        <begin position="16"/>
        <end position="1123"/>
    </location>
</feature>
<dbReference type="Pfam" id="PF00149">
    <property type="entry name" value="Metallophos"/>
    <property type="match status" value="1"/>
</dbReference>
<feature type="region of interest" description="Disordered" evidence="19">
    <location>
        <begin position="1006"/>
        <end position="1123"/>
    </location>
</feature>
<comment type="catalytic activity">
    <reaction evidence="15">
        <text>O-phospho-L-seryl-[protein] + H2O = L-seryl-[protein] + phosphate</text>
        <dbReference type="Rhea" id="RHEA:20629"/>
        <dbReference type="Rhea" id="RHEA-COMP:9863"/>
        <dbReference type="Rhea" id="RHEA-COMP:11604"/>
        <dbReference type="ChEBI" id="CHEBI:15377"/>
        <dbReference type="ChEBI" id="CHEBI:29999"/>
        <dbReference type="ChEBI" id="CHEBI:43474"/>
        <dbReference type="ChEBI" id="CHEBI:83421"/>
        <dbReference type="EC" id="3.1.3.16"/>
    </reaction>
</comment>
<dbReference type="GO" id="GO:0004650">
    <property type="term" value="F:polygalacturonase activity"/>
    <property type="evidence" value="ECO:0007669"/>
    <property type="project" value="InterPro"/>
</dbReference>
<evidence type="ECO:0000256" key="18">
    <source>
        <dbReference type="RuleBase" id="RU361169"/>
    </source>
</evidence>
<dbReference type="AlphaFoldDB" id="A0A8H6XXJ4"/>
<evidence type="ECO:0000256" key="12">
    <source>
        <dbReference type="ARBA" id="ARBA00023004"/>
    </source>
</evidence>
<evidence type="ECO:0000256" key="17">
    <source>
        <dbReference type="RuleBase" id="RU004273"/>
    </source>
</evidence>
<feature type="compositionally biased region" description="Low complexity" evidence="19">
    <location>
        <begin position="1031"/>
        <end position="1050"/>
    </location>
</feature>
<feature type="domain" description="Serine/threonine specific protein phosphatases" evidence="21">
    <location>
        <begin position="644"/>
        <end position="649"/>
    </location>
</feature>
<keyword evidence="23" id="KW-1185">Reference proteome</keyword>
<keyword evidence="7 20" id="KW-0732">Signal</keyword>
<keyword evidence="11" id="KW-0904">Protein phosphatase</keyword>
<evidence type="ECO:0000256" key="15">
    <source>
        <dbReference type="ARBA" id="ARBA00047761"/>
    </source>
</evidence>
<dbReference type="EMBL" id="JACAZI010000011">
    <property type="protein sequence ID" value="KAF7348569.1"/>
    <property type="molecule type" value="Genomic_DNA"/>
</dbReference>
<evidence type="ECO:0000256" key="5">
    <source>
        <dbReference type="ARBA" id="ARBA00011112"/>
    </source>
</evidence>
<dbReference type="OrthoDB" id="5593063at2759"/>
<keyword evidence="13 18" id="KW-0326">Glycosidase</keyword>
<dbReference type="Gene3D" id="3.60.21.10">
    <property type="match status" value="1"/>
</dbReference>
<evidence type="ECO:0000256" key="2">
    <source>
        <dbReference type="ARBA" id="ARBA00001965"/>
    </source>
</evidence>
<dbReference type="EC" id="3.2.1.-" evidence="18"/>
<dbReference type="GO" id="GO:0097720">
    <property type="term" value="P:calcineurin-mediated signaling"/>
    <property type="evidence" value="ECO:0007669"/>
    <property type="project" value="InterPro"/>
</dbReference>
<comment type="similarity">
    <text evidence="3 18">Belongs to the glycosyl hydrolase 28 family.</text>
</comment>
<dbReference type="InterPro" id="IPR004843">
    <property type="entry name" value="Calcineurin-like_PHP"/>
</dbReference>
<evidence type="ECO:0000256" key="14">
    <source>
        <dbReference type="ARBA" id="ARBA00023316"/>
    </source>
</evidence>
<evidence type="ECO:0000256" key="10">
    <source>
        <dbReference type="ARBA" id="ARBA00022860"/>
    </source>
</evidence>
<dbReference type="PANTHER" id="PTHR45673">
    <property type="entry name" value="SERINE/THREONINE-PROTEIN PHOSPHATASE 2B CATALYTIC SUBUNIT 1-RELATED"/>
    <property type="match status" value="1"/>
</dbReference>
<comment type="catalytic activity">
    <reaction evidence="16 17">
        <text>O-phospho-L-threonyl-[protein] + H2O = L-threonyl-[protein] + phosphate</text>
        <dbReference type="Rhea" id="RHEA:47004"/>
        <dbReference type="Rhea" id="RHEA-COMP:11060"/>
        <dbReference type="Rhea" id="RHEA-COMP:11605"/>
        <dbReference type="ChEBI" id="CHEBI:15377"/>
        <dbReference type="ChEBI" id="CHEBI:30013"/>
        <dbReference type="ChEBI" id="CHEBI:43474"/>
        <dbReference type="ChEBI" id="CHEBI:61977"/>
        <dbReference type="EC" id="3.1.3.16"/>
    </reaction>
</comment>
<dbReference type="CDD" id="cd07416">
    <property type="entry name" value="MPP_PP2B"/>
    <property type="match status" value="1"/>
</dbReference>
<dbReference type="Proteomes" id="UP000620124">
    <property type="component" value="Unassembled WGS sequence"/>
</dbReference>
<protein>
    <recommendedName>
        <fullName evidence="17">Serine/threonine-protein phosphatase</fullName>
        <ecNumber evidence="17">3.1.3.16</ecNumber>
        <ecNumber evidence="18">3.2.1.-</ecNumber>
    </recommendedName>
</protein>
<dbReference type="SUPFAM" id="SSF56300">
    <property type="entry name" value="Metallo-dependent phosphatases"/>
    <property type="match status" value="1"/>
</dbReference>
<gene>
    <name evidence="22" type="ORF">MVEN_01374500</name>
</gene>
<reference evidence="22" key="1">
    <citation type="submission" date="2020-05" db="EMBL/GenBank/DDBJ databases">
        <title>Mycena genomes resolve the evolution of fungal bioluminescence.</title>
        <authorList>
            <person name="Tsai I.J."/>
        </authorList>
    </citation>
    <scope>NUCLEOTIDE SEQUENCE</scope>
    <source>
        <strain evidence="22">CCC161011</strain>
    </source>
</reference>
<sequence length="1123" mass="122181">MLALLLLLLATQALGGHVVQRQKTCTVHPSGNFTDDSPAIVEAFSLCGQGGRIEFLNETYWIEKVMNTTGLNDAVIDLRGTLLWSAANISYWLNNSLPLGFQNQTSAWFLGGNNILFDGHGYGTFNGNGQIWYDFTKGVSNLAGRPHALTIWNTHNSTFTGIRFVQSQMWTMTISASSHVDMLDIFVSSTSNDSQPARNTDGADTLDSHHITFRRWEIHNGDDSIAMKRNSSDILIEDSVFYTGLGVAIGSTGQYPGEYEAIERVLTRNCSFIGTRFVGYIKTWTGVQQGFPPNGGGGGTGVVRNIAWTNSTFTNITMQVAEITQCTTFSGAVGQCDTSTMQISNITWSGLQGSLLASSIASLQCSGAAPCQDLRILDTSSSSPPFLSLSSSLLPTMSVNAQTQVAHAIEQIQNRPPVLNIDFTQHVLEDGTTISTQERVIKDVEASDAKGALPCRSAGIKVVRSLSWIYDAASVNPLLCGGHIHESPWQRDSALSTWPLGVSAQKLCILRGRHAVQAPSANIPTAAQFFSSTDQSKPDIAFLKNHFYREGRVSEEQALWILAKGTEMLRREPNVLNVDAPITVCGDIHGQYYDLMKLFEVGGSPADTRYLFLGDYVDRGYFSIECVLYLWSLKIWYPDTLFLLRGNHECRHLTDYFTFKLECKHKYSERIYDACMDSFCALPLAAVMNKQFLCIHGGLSPELNTLDDIRAIDRFREPPTQGLMCDILWADPVEDFGTEKTTDSFLHNHVRGCSYFFTYQAACQFLERNNLLSIIRAHEAQDAGSLPDVPQNQVDGLPVSAVLKYESNVMNIRQFNCTPHPYWLPNFMDVFTWSLPFVGEKITDMLVAVLNTCTKEELEDDEDVTMIPSPVSPTTPTSPDSVERRKVIKNKIMAVGRMARVFALLREESERVSELKSVSGSNKLPYGTLASGSEGIKEAINGFEDARKSDIENERLPPELFDASSDEGKAILSSASSSSIPSTPAEQDLDISTAINAANLEAALAQQNGSGPPPLSLNTSTNALGDGGVGSPVSGSPGPGSPTSPGQSPGAAFRRGHGRQASLGTTMTSPSTRRRSLESTMSLIQGVWDGQTPPGSIAEEGPGEDIDGLAGRLAGSSVNGAKA</sequence>
<proteinExistence type="inferred from homology"/>
<accession>A0A8H6XXJ4</accession>
<name>A0A8H6XXJ4_9AGAR</name>
<evidence type="ECO:0000259" key="21">
    <source>
        <dbReference type="PROSITE" id="PS00125"/>
    </source>
</evidence>
<dbReference type="InterPro" id="IPR043360">
    <property type="entry name" value="PP2B"/>
</dbReference>
<comment type="subunit">
    <text evidence="5">Composed of two components (A and B), the A component is the catalytic subunit and the B component confers calcium sensitivity.</text>
</comment>
<keyword evidence="6" id="KW-0479">Metal-binding</keyword>
<evidence type="ECO:0000313" key="23">
    <source>
        <dbReference type="Proteomes" id="UP000620124"/>
    </source>
</evidence>
<dbReference type="FunFam" id="3.60.21.10:FF:000278">
    <property type="entry name" value="Protein CBG07490"/>
    <property type="match status" value="1"/>
</dbReference>
<evidence type="ECO:0000256" key="7">
    <source>
        <dbReference type="ARBA" id="ARBA00022729"/>
    </source>
</evidence>
<dbReference type="PRINTS" id="PR00114">
    <property type="entry name" value="STPHPHTASE"/>
</dbReference>
<evidence type="ECO:0000256" key="16">
    <source>
        <dbReference type="ARBA" id="ARBA00048336"/>
    </source>
</evidence>
<dbReference type="InterPro" id="IPR041751">
    <property type="entry name" value="MPP_PP2B"/>
</dbReference>
<dbReference type="InterPro" id="IPR000743">
    <property type="entry name" value="Glyco_hydro_28"/>
</dbReference>
<evidence type="ECO:0000256" key="11">
    <source>
        <dbReference type="ARBA" id="ARBA00022912"/>
    </source>
</evidence>
<dbReference type="PROSITE" id="PS00125">
    <property type="entry name" value="SER_THR_PHOSPHATASE"/>
    <property type="match status" value="1"/>
</dbReference>
<dbReference type="Pfam" id="PF00295">
    <property type="entry name" value="Glyco_hydro_28"/>
    <property type="match status" value="1"/>
</dbReference>
<dbReference type="GO" id="GO:0033192">
    <property type="term" value="F:calmodulin-dependent protein phosphatase activity"/>
    <property type="evidence" value="ECO:0007669"/>
    <property type="project" value="InterPro"/>
</dbReference>